<reference evidence="6" key="1">
    <citation type="submission" date="2021-01" db="EMBL/GenBank/DDBJ databases">
        <authorList>
            <person name="Corre E."/>
            <person name="Pelletier E."/>
            <person name="Niang G."/>
            <person name="Scheremetjew M."/>
            <person name="Finn R."/>
            <person name="Kale V."/>
            <person name="Holt S."/>
            <person name="Cochrane G."/>
            <person name="Meng A."/>
            <person name="Brown T."/>
            <person name="Cohen L."/>
        </authorList>
    </citation>
    <scope>NUCLEOTIDE SEQUENCE</scope>
    <source>
        <strain evidence="6">CCAP 955/1</strain>
    </source>
</reference>
<evidence type="ECO:0000256" key="3">
    <source>
        <dbReference type="ARBA" id="ARBA00022781"/>
    </source>
</evidence>
<dbReference type="AlphaFoldDB" id="A0A7S3HGA3"/>
<dbReference type="GO" id="GO:0046961">
    <property type="term" value="F:proton-transporting ATPase activity, rotational mechanism"/>
    <property type="evidence" value="ECO:0007669"/>
    <property type="project" value="InterPro"/>
</dbReference>
<dbReference type="GO" id="GO:0033180">
    <property type="term" value="C:proton-transporting V-type ATPase, V1 domain"/>
    <property type="evidence" value="ECO:0007669"/>
    <property type="project" value="InterPro"/>
</dbReference>
<dbReference type="Gene3D" id="3.40.50.10580">
    <property type="entry name" value="ATPase, V1 complex, subunit F"/>
    <property type="match status" value="1"/>
</dbReference>
<keyword evidence="2 5" id="KW-0813">Transport</keyword>
<keyword evidence="3 5" id="KW-0375">Hydrogen ion transport</keyword>
<evidence type="ECO:0000256" key="2">
    <source>
        <dbReference type="ARBA" id="ARBA00022448"/>
    </source>
</evidence>
<dbReference type="NCBIfam" id="TIGR01101">
    <property type="entry name" value="V_ATP_synt_F"/>
    <property type="match status" value="1"/>
</dbReference>
<comment type="similarity">
    <text evidence="1 5">Belongs to the V-ATPase F subunit family.</text>
</comment>
<dbReference type="PANTHER" id="PTHR13861:SF2">
    <property type="entry name" value="V-TYPE PROTON ATPASE SUBUNIT F"/>
    <property type="match status" value="1"/>
</dbReference>
<dbReference type="SUPFAM" id="SSF159468">
    <property type="entry name" value="AtpF-like"/>
    <property type="match status" value="1"/>
</dbReference>
<comment type="subunit">
    <text evidence="5">V-ATPase is a heteromultimeric enzyme made up of two complexes: the ATP-hydrolytic V1 complex and the proton translocation V0 complex.</text>
</comment>
<evidence type="ECO:0000313" key="6">
    <source>
        <dbReference type="EMBL" id="CAE0294357.1"/>
    </source>
</evidence>
<dbReference type="PIRSF" id="PIRSF015945">
    <property type="entry name" value="ATPase_V1_F_euk"/>
    <property type="match status" value="1"/>
</dbReference>
<dbReference type="InterPro" id="IPR008218">
    <property type="entry name" value="ATPase_V1-cplx_f_g_su"/>
</dbReference>
<evidence type="ECO:0000256" key="1">
    <source>
        <dbReference type="ARBA" id="ARBA00010148"/>
    </source>
</evidence>
<name>A0A7S3HGA3_9STRA</name>
<dbReference type="PANTHER" id="PTHR13861">
    <property type="entry name" value="VACUOLAR ATP SYNTHASE SUBUNIT F"/>
    <property type="match status" value="1"/>
</dbReference>
<keyword evidence="4 5" id="KW-0406">Ion transport</keyword>
<sequence>MDPHSILLQVMDESGKLIGVIGDEDTVTGFVLAGVGHRNAEGSNFLVVKADTDIAVVEEFFKKLTARDDIAIVLINQTIANDIRHLIRDYKKMIPTLLEIPSKDHAYDPEQDYIMQRVNMILGFQG</sequence>
<dbReference type="FunFam" id="3.40.50.10580:FF:000004">
    <property type="entry name" value="V-type proton ATPase subunit F"/>
    <property type="match status" value="1"/>
</dbReference>
<evidence type="ECO:0000256" key="4">
    <source>
        <dbReference type="ARBA" id="ARBA00023065"/>
    </source>
</evidence>
<proteinExistence type="inferred from homology"/>
<gene>
    <name evidence="6" type="ORF">SELO1098_LOCUS23209</name>
</gene>
<dbReference type="EMBL" id="HBIC01045425">
    <property type="protein sequence ID" value="CAE0294357.1"/>
    <property type="molecule type" value="Transcribed_RNA"/>
</dbReference>
<dbReference type="Pfam" id="PF01990">
    <property type="entry name" value="ATP-synt_F"/>
    <property type="match status" value="1"/>
</dbReference>
<dbReference type="InterPro" id="IPR005772">
    <property type="entry name" value="ATPase_V1-cplx_fsu_euk"/>
</dbReference>
<comment type="function">
    <text evidence="5">Subunit of the V1 complex of vacuolar(H+)-ATPase (V-ATPase), a multisubunit enzyme composed of a peripheral complex (V1) that hydrolyzes ATP and a membrane integral complex (V0) that translocates protons. V-ATPase is responsible for acidifying and maintaining the pH of intracellular compartments.</text>
</comment>
<protein>
    <recommendedName>
        <fullName evidence="5">V-type proton ATPase subunit F</fullName>
    </recommendedName>
</protein>
<evidence type="ECO:0000256" key="5">
    <source>
        <dbReference type="PIRNR" id="PIRNR015945"/>
    </source>
</evidence>
<organism evidence="6">
    <name type="scientific">Spumella elongata</name>
    <dbReference type="NCBI Taxonomy" id="89044"/>
    <lineage>
        <taxon>Eukaryota</taxon>
        <taxon>Sar</taxon>
        <taxon>Stramenopiles</taxon>
        <taxon>Ochrophyta</taxon>
        <taxon>Chrysophyceae</taxon>
        <taxon>Chromulinales</taxon>
        <taxon>Chromulinaceae</taxon>
        <taxon>Spumella</taxon>
    </lineage>
</organism>
<dbReference type="InterPro" id="IPR036906">
    <property type="entry name" value="ATPase_V1_fsu_sf"/>
</dbReference>
<accession>A0A7S3HGA3</accession>